<organism evidence="2 3">
    <name type="scientific">Caryophanon latum</name>
    <dbReference type="NCBI Taxonomy" id="33977"/>
    <lineage>
        <taxon>Bacteria</taxon>
        <taxon>Bacillati</taxon>
        <taxon>Bacillota</taxon>
        <taxon>Bacilli</taxon>
        <taxon>Bacillales</taxon>
        <taxon>Caryophanaceae</taxon>
        <taxon>Caryophanon</taxon>
    </lineage>
</organism>
<dbReference type="InterPro" id="IPR053139">
    <property type="entry name" value="Surface_bspA-like"/>
</dbReference>
<dbReference type="InterPro" id="IPR026906">
    <property type="entry name" value="LRR_5"/>
</dbReference>
<evidence type="ECO:0000259" key="1">
    <source>
        <dbReference type="PROSITE" id="PS51272"/>
    </source>
</evidence>
<gene>
    <name evidence="2" type="ORF">A6K76_12925</name>
</gene>
<dbReference type="InterPro" id="IPR032675">
    <property type="entry name" value="LRR_dom_sf"/>
</dbReference>
<sequence>MATFAAVAAVCAVAPQAEANETIVQDGVHYEIFVADNGKKEARIVGREFEATTVSLPDTVKGVPVTEIAQSAFVLDTSTPDETLFYATTILKLPAQLKKIGAGAFGRGMSENGKFPNGVILPETVEIIEGGAFDGVETPKLVIPTTVKVIEDHAFSSMNISDSAHIPASLRKHQVSIYTNNANFELQLTGNDSHQLVGDVFYETFTHNGAKEVRVIGLNTLSNSTTITVPETIDGLPVTEIANSALSTEQMVRFNGSAVTMRTIELPATIRKVGEHIFHGHNVTFDITTLPNLEEVGTSAFTSHASEQNNVYNSKPFVLPKTLHTIGAHAFENTSITDVHIHEDNNIGEGAFIRSQLQQVTMDEGITHIADSLFSDNAIHSVTLPSTLKSIGANAFTNNKLTTLSLPASVTAIGSSAFSGNALTAAHLSSDIEYGTSVFAQNAITDVTFDDSIKAIPAGMFDENELTSVKLPSTLTHIGALAFRNNALQSIELPTSITHIGEAAFRSNDFTAVHMSKHIEYGAYVYAANDITKVTFDEDVTTIPAGMFTYNQLANVTLPHSITHIEPFAFSNNALQNIELPRAIAEIGEGAFQHNNISDLVLSANNEIYGKNVFLHNPLTSVSFAEGTTHIKDFLFDNAKLTNVTIPEGVTHIGKAAFRENALTSITIPNSVTTIGDMAFADNQLTTVVLGAELTTLGSEAFRNNALTQITIPSKLTEIPFRAFVNNKLSALTIPATVKTIHHGAFRQNELATISIPTSVTSIGSAAFAHNKLKKLHVPASIANVETSTFAYNELEDVTIEKASSIGSGAFMGNRIHTLSLPNTLKTIGREAFHKSNLKRLILPEGVEAVGEKAFQNNQITSVTVPASLKTVDLTSFYTNPLSQLILKGSNTVINEPWLMLNNESATLKGLYTNESLTVKYERIGKQNGKPQTLYVAWQKEAKFKDIAGHWAQGAIESFTTKGYINGYPDGTFKPGAPIQRKHVARILNDVFKFESTQTVADFTDVPKNHAYYEAISAVQQAGIFSGDGGKFQPEANLTRGQLAKVLVLAAGFEPGGKSTFKDTPASYWGTPYVSALADLAIVKGTDGFFNPQKPITRAQFVSMTSLALEEMERRKSK</sequence>
<comment type="caution">
    <text evidence="2">The sequence shown here is derived from an EMBL/GenBank/DDBJ whole genome shotgun (WGS) entry which is preliminary data.</text>
</comment>
<dbReference type="PANTHER" id="PTHR45661:SF3">
    <property type="entry name" value="IG-LIKE DOMAIN-CONTAINING PROTEIN"/>
    <property type="match status" value="1"/>
</dbReference>
<evidence type="ECO:0000313" key="2">
    <source>
        <dbReference type="EMBL" id="OCS89248.1"/>
    </source>
</evidence>
<dbReference type="PANTHER" id="PTHR45661">
    <property type="entry name" value="SURFACE ANTIGEN"/>
    <property type="match status" value="1"/>
</dbReference>
<evidence type="ECO:0000313" key="3">
    <source>
        <dbReference type="Proteomes" id="UP000093482"/>
    </source>
</evidence>
<dbReference type="PROSITE" id="PS51272">
    <property type="entry name" value="SLH"/>
    <property type="match status" value="3"/>
</dbReference>
<accession>A0A1C0YPZ5</accession>
<name>A0A1C0YPZ5_9BACL</name>
<keyword evidence="3" id="KW-1185">Reference proteome</keyword>
<feature type="domain" description="SLH" evidence="1">
    <location>
        <begin position="939"/>
        <end position="1002"/>
    </location>
</feature>
<dbReference type="Pfam" id="PF13306">
    <property type="entry name" value="LRR_5"/>
    <property type="match status" value="6"/>
</dbReference>
<dbReference type="Gene3D" id="3.80.10.10">
    <property type="entry name" value="Ribonuclease Inhibitor"/>
    <property type="match status" value="6"/>
</dbReference>
<dbReference type="SUPFAM" id="SSF52058">
    <property type="entry name" value="L domain-like"/>
    <property type="match status" value="1"/>
</dbReference>
<dbReference type="InterPro" id="IPR001119">
    <property type="entry name" value="SLH_dom"/>
</dbReference>
<reference evidence="2 3" key="1">
    <citation type="submission" date="2016-07" db="EMBL/GenBank/DDBJ databases">
        <title>Caryophanon latum genome sequencing.</title>
        <authorList>
            <person name="Verma A."/>
            <person name="Pal Y."/>
            <person name="Krishnamurthi S."/>
        </authorList>
    </citation>
    <scope>NUCLEOTIDE SEQUENCE [LARGE SCALE GENOMIC DNA]</scope>
    <source>
        <strain evidence="2 3">DSM 14151</strain>
    </source>
</reference>
<proteinExistence type="predicted"/>
<dbReference type="Pfam" id="PF00395">
    <property type="entry name" value="SLH"/>
    <property type="match status" value="3"/>
</dbReference>
<protein>
    <recommendedName>
        <fullName evidence="1">SLH domain-containing protein</fullName>
    </recommendedName>
</protein>
<dbReference type="AlphaFoldDB" id="A0A1C0YPZ5"/>
<feature type="domain" description="SLH" evidence="1">
    <location>
        <begin position="1003"/>
        <end position="1056"/>
    </location>
</feature>
<dbReference type="EMBL" id="MATO01000044">
    <property type="protein sequence ID" value="OCS89248.1"/>
    <property type="molecule type" value="Genomic_DNA"/>
</dbReference>
<feature type="domain" description="SLH" evidence="1">
    <location>
        <begin position="1057"/>
        <end position="1118"/>
    </location>
</feature>
<dbReference type="Proteomes" id="UP000093482">
    <property type="component" value="Unassembled WGS sequence"/>
</dbReference>